<proteinExistence type="predicted"/>
<evidence type="ECO:0000313" key="1">
    <source>
        <dbReference type="EMBL" id="KKN91159.1"/>
    </source>
</evidence>
<organism evidence="1">
    <name type="scientific">marine sediment metagenome</name>
    <dbReference type="NCBI Taxonomy" id="412755"/>
    <lineage>
        <taxon>unclassified sequences</taxon>
        <taxon>metagenomes</taxon>
        <taxon>ecological metagenomes</taxon>
    </lineage>
</organism>
<comment type="caution">
    <text evidence="1">The sequence shown here is derived from an EMBL/GenBank/DDBJ whole genome shotgun (WGS) entry which is preliminary data.</text>
</comment>
<dbReference type="EMBL" id="LAZR01000105">
    <property type="protein sequence ID" value="KKN91159.1"/>
    <property type="molecule type" value="Genomic_DNA"/>
</dbReference>
<dbReference type="AlphaFoldDB" id="A0A0F9UHL9"/>
<accession>A0A0F9UHL9</accession>
<reference evidence="1" key="1">
    <citation type="journal article" date="2015" name="Nature">
        <title>Complex archaea that bridge the gap between prokaryotes and eukaryotes.</title>
        <authorList>
            <person name="Spang A."/>
            <person name="Saw J.H."/>
            <person name="Jorgensen S.L."/>
            <person name="Zaremba-Niedzwiedzka K."/>
            <person name="Martijn J."/>
            <person name="Lind A.E."/>
            <person name="van Eijk R."/>
            <person name="Schleper C."/>
            <person name="Guy L."/>
            <person name="Ettema T.J."/>
        </authorList>
    </citation>
    <scope>NUCLEOTIDE SEQUENCE</scope>
</reference>
<gene>
    <name evidence="1" type="ORF">LCGC14_0220250</name>
</gene>
<protein>
    <submittedName>
        <fullName evidence="1">Uncharacterized protein</fullName>
    </submittedName>
</protein>
<name>A0A0F9UHL9_9ZZZZ</name>
<sequence length="54" mass="6022">MTVKKLIVELQKHPDHYKVGIYCYACGEEGKTEVIEAESSLFDGNEGIVTISTF</sequence>